<protein>
    <submittedName>
        <fullName evidence="10">ATP-dependent DNA helicase PIF1</fullName>
    </submittedName>
</protein>
<keyword evidence="2" id="KW-0227">DNA damage</keyword>
<dbReference type="Pfam" id="PF21530">
    <property type="entry name" value="Pif1_2B_dom"/>
    <property type="match status" value="1"/>
</dbReference>
<comment type="caution">
    <text evidence="10">The sequence shown here is derived from an EMBL/GenBank/DDBJ whole genome shotgun (WGS) entry which is preliminary data.</text>
</comment>
<dbReference type="Proteomes" id="UP001174136">
    <property type="component" value="Unassembled WGS sequence"/>
</dbReference>
<evidence type="ECO:0000256" key="1">
    <source>
        <dbReference type="ARBA" id="ARBA00022741"/>
    </source>
</evidence>
<evidence type="ECO:0000259" key="9">
    <source>
        <dbReference type="Pfam" id="PF21530"/>
    </source>
</evidence>
<dbReference type="InterPro" id="IPR027417">
    <property type="entry name" value="P-loop_NTPase"/>
</dbReference>
<reference evidence="10" key="1">
    <citation type="journal article" date="2023" name="Front. Mar. Sci.">
        <title>A new Merluccius polli reference genome to investigate the effects of global change in West African waters.</title>
        <authorList>
            <person name="Mateo J.L."/>
            <person name="Blanco-Fernandez C."/>
            <person name="Garcia-Vazquez E."/>
            <person name="Machado-Schiaffino G."/>
        </authorList>
    </citation>
    <scope>NUCLEOTIDE SEQUENCE</scope>
    <source>
        <strain evidence="10">C29</strain>
        <tissue evidence="10">Fin</tissue>
    </source>
</reference>
<dbReference type="PANTHER" id="PTHR47642">
    <property type="entry name" value="ATP-DEPENDENT DNA HELICASE"/>
    <property type="match status" value="1"/>
</dbReference>
<evidence type="ECO:0000256" key="8">
    <source>
        <dbReference type="ARBA" id="ARBA00023235"/>
    </source>
</evidence>
<dbReference type="InterPro" id="IPR049163">
    <property type="entry name" value="Pif1-like_2B_dom"/>
</dbReference>
<keyword evidence="7" id="KW-0234">DNA repair</keyword>
<keyword evidence="1" id="KW-0547">Nucleotide-binding</keyword>
<keyword evidence="8" id="KW-0413">Isomerase</keyword>
<evidence type="ECO:0000256" key="7">
    <source>
        <dbReference type="ARBA" id="ARBA00023204"/>
    </source>
</evidence>
<dbReference type="SUPFAM" id="SSF52540">
    <property type="entry name" value="P-loop containing nucleoside triphosphate hydrolases"/>
    <property type="match status" value="1"/>
</dbReference>
<dbReference type="PANTHER" id="PTHR47642:SF5">
    <property type="entry name" value="ATP-DEPENDENT DNA HELICASE"/>
    <property type="match status" value="1"/>
</dbReference>
<evidence type="ECO:0000256" key="4">
    <source>
        <dbReference type="ARBA" id="ARBA00022806"/>
    </source>
</evidence>
<sequence length="193" mass="21332">MIQTGGFKGMKERVRIMILRNLDVEDGLVNGTFGTIANIVTGQQDGKTTVTTIGLQLDNPTAGQRFRKKIQGQSDNLVYIERTEENMTKKGAVRRQFPMKLSFACTAACTVQGMTMESAVVSLKRVFEPGMSYVALSRTTSLRGLNITDFEEKKIYADPEITAAMENMNQASFECARPLLQHVKLAEGTAQNL</sequence>
<evidence type="ECO:0000256" key="5">
    <source>
        <dbReference type="ARBA" id="ARBA00022840"/>
    </source>
</evidence>
<dbReference type="AlphaFoldDB" id="A0AA47MWF2"/>
<organism evidence="10 11">
    <name type="scientific">Merluccius polli</name>
    <name type="common">Benguela hake</name>
    <name type="synonym">Merluccius cadenati</name>
    <dbReference type="NCBI Taxonomy" id="89951"/>
    <lineage>
        <taxon>Eukaryota</taxon>
        <taxon>Metazoa</taxon>
        <taxon>Chordata</taxon>
        <taxon>Craniata</taxon>
        <taxon>Vertebrata</taxon>
        <taxon>Euteleostomi</taxon>
        <taxon>Actinopterygii</taxon>
        <taxon>Neopterygii</taxon>
        <taxon>Teleostei</taxon>
        <taxon>Neoteleostei</taxon>
        <taxon>Acanthomorphata</taxon>
        <taxon>Zeiogadaria</taxon>
        <taxon>Gadariae</taxon>
        <taxon>Gadiformes</taxon>
        <taxon>Gadoidei</taxon>
        <taxon>Merlucciidae</taxon>
        <taxon>Merluccius</taxon>
    </lineage>
</organism>
<name>A0AA47MWF2_MERPO</name>
<evidence type="ECO:0000256" key="6">
    <source>
        <dbReference type="ARBA" id="ARBA00023125"/>
    </source>
</evidence>
<gene>
    <name evidence="10" type="primary">pif1_0</name>
    <name evidence="10" type="ORF">N1851_013001</name>
</gene>
<keyword evidence="4 10" id="KW-0347">Helicase</keyword>
<dbReference type="InterPro" id="IPR051055">
    <property type="entry name" value="PIF1_helicase"/>
</dbReference>
<evidence type="ECO:0000256" key="3">
    <source>
        <dbReference type="ARBA" id="ARBA00022801"/>
    </source>
</evidence>
<dbReference type="GO" id="GO:0004386">
    <property type="term" value="F:helicase activity"/>
    <property type="evidence" value="ECO:0007669"/>
    <property type="project" value="UniProtKB-KW"/>
</dbReference>
<keyword evidence="6" id="KW-0238">DNA-binding</keyword>
<keyword evidence="11" id="KW-1185">Reference proteome</keyword>
<proteinExistence type="predicted"/>
<keyword evidence="5" id="KW-0067">ATP-binding</keyword>
<evidence type="ECO:0000313" key="10">
    <source>
        <dbReference type="EMBL" id="KAK0147529.1"/>
    </source>
</evidence>
<accession>A0AA47MWF2</accession>
<feature type="domain" description="DNA helicase Pif1-like 2B" evidence="9">
    <location>
        <begin position="12"/>
        <end position="38"/>
    </location>
</feature>
<evidence type="ECO:0000256" key="2">
    <source>
        <dbReference type="ARBA" id="ARBA00022763"/>
    </source>
</evidence>
<dbReference type="EMBL" id="JAOPHQ010002298">
    <property type="protein sequence ID" value="KAK0147529.1"/>
    <property type="molecule type" value="Genomic_DNA"/>
</dbReference>
<keyword evidence="3" id="KW-0378">Hydrolase</keyword>
<evidence type="ECO:0000313" key="11">
    <source>
        <dbReference type="Proteomes" id="UP001174136"/>
    </source>
</evidence>